<keyword evidence="1" id="KW-1133">Transmembrane helix</keyword>
<sequence>MARNTVSEAVSAPVRTLSPVASISTRPDSVVVPAAPALVIQPSPRHLQNPDYSHRKPRKAWLQQTGILSPVETGYVREKPVVAGKRRTPVLAHGAFAGSAVSCLVSTLSVSGGWIWVVVTTLPLLSALIGVAGLTKIQKNREQYSGKAWAISAILLGTGVIGMAWVALAALASSKAFWG</sequence>
<comment type="caution">
    <text evidence="2">The sequence shown here is derived from an EMBL/GenBank/DDBJ whole genome shotgun (WGS) entry which is preliminary data.</text>
</comment>
<evidence type="ECO:0000313" key="2">
    <source>
        <dbReference type="EMBL" id="OIN58672.1"/>
    </source>
</evidence>
<evidence type="ECO:0000256" key="1">
    <source>
        <dbReference type="SAM" id="Phobius"/>
    </source>
</evidence>
<keyword evidence="1" id="KW-0472">Membrane</keyword>
<protein>
    <recommendedName>
        <fullName evidence="4">DUF4190 domain-containing protein</fullName>
    </recommendedName>
</protein>
<dbReference type="EMBL" id="MORL01000006">
    <property type="protein sequence ID" value="OIN58672.1"/>
    <property type="molecule type" value="Genomic_DNA"/>
</dbReference>
<organism evidence="2 3">
    <name type="scientific">Arsenicibacter rosenii</name>
    <dbReference type="NCBI Taxonomy" id="1750698"/>
    <lineage>
        <taxon>Bacteria</taxon>
        <taxon>Pseudomonadati</taxon>
        <taxon>Bacteroidota</taxon>
        <taxon>Cytophagia</taxon>
        <taxon>Cytophagales</taxon>
        <taxon>Spirosomataceae</taxon>
        <taxon>Arsenicibacter</taxon>
    </lineage>
</organism>
<dbReference type="Proteomes" id="UP000181790">
    <property type="component" value="Unassembled WGS sequence"/>
</dbReference>
<gene>
    <name evidence="2" type="ORF">BLX24_14000</name>
</gene>
<feature type="transmembrane region" description="Helical" evidence="1">
    <location>
        <begin position="90"/>
        <end position="108"/>
    </location>
</feature>
<feature type="transmembrane region" description="Helical" evidence="1">
    <location>
        <begin position="114"/>
        <end position="137"/>
    </location>
</feature>
<name>A0A1S2VIU6_9BACT</name>
<dbReference type="AlphaFoldDB" id="A0A1S2VIU6"/>
<evidence type="ECO:0000313" key="3">
    <source>
        <dbReference type="Proteomes" id="UP000181790"/>
    </source>
</evidence>
<feature type="transmembrane region" description="Helical" evidence="1">
    <location>
        <begin position="149"/>
        <end position="172"/>
    </location>
</feature>
<evidence type="ECO:0008006" key="4">
    <source>
        <dbReference type="Google" id="ProtNLM"/>
    </source>
</evidence>
<proteinExistence type="predicted"/>
<keyword evidence="1" id="KW-0812">Transmembrane</keyword>
<keyword evidence="3" id="KW-1185">Reference proteome</keyword>
<accession>A0A1S2VIU6</accession>
<reference evidence="2 3" key="1">
    <citation type="submission" date="2016-10" db="EMBL/GenBank/DDBJ databases">
        <title>Arsenicibacter rosenii gen. nov., sp. nov., an efficient arsenic-methylating bacterium isolated from an arsenic-contaminated paddy soil.</title>
        <authorList>
            <person name="Huang K."/>
        </authorList>
    </citation>
    <scope>NUCLEOTIDE SEQUENCE [LARGE SCALE GENOMIC DNA]</scope>
    <source>
        <strain evidence="2 3">SM-1</strain>
    </source>
</reference>